<proteinExistence type="predicted"/>
<dbReference type="STRING" id="297244.SAMN05421639_10841"/>
<dbReference type="SUPFAM" id="SSF51735">
    <property type="entry name" value="NAD(P)-binding Rossmann-fold domains"/>
    <property type="match status" value="1"/>
</dbReference>
<dbReference type="AlphaFoldDB" id="A0A376DQK9"/>
<protein>
    <submittedName>
        <fullName evidence="1">2-(S)-hydroxypropyl-CoM dehydrogenase</fullName>
        <ecNumber evidence="1">1.1.1.269</ecNumber>
    </submittedName>
</protein>
<dbReference type="EMBL" id="UFVQ01000003">
    <property type="protein sequence ID" value="STC93845.1"/>
    <property type="molecule type" value="Genomic_DNA"/>
</dbReference>
<evidence type="ECO:0000313" key="2">
    <source>
        <dbReference type="Proteomes" id="UP000255224"/>
    </source>
</evidence>
<dbReference type="Gene3D" id="3.40.50.720">
    <property type="entry name" value="NAD(P)-binding Rossmann-like Domain"/>
    <property type="match status" value="1"/>
</dbReference>
<keyword evidence="1" id="KW-0560">Oxidoreductase</keyword>
<organism evidence="1 2">
    <name type="scientific">Chryseobacterium carnipullorum</name>
    <dbReference type="NCBI Taxonomy" id="1124835"/>
    <lineage>
        <taxon>Bacteria</taxon>
        <taxon>Pseudomonadati</taxon>
        <taxon>Bacteroidota</taxon>
        <taxon>Flavobacteriia</taxon>
        <taxon>Flavobacteriales</taxon>
        <taxon>Weeksellaceae</taxon>
        <taxon>Chryseobacterium group</taxon>
        <taxon>Chryseobacterium</taxon>
    </lineage>
</organism>
<sequence length="44" mass="4749">MGTHPIRRLGTAQEVAELVLFLSSDKSSFITGAYYLIDGGYTAV</sequence>
<dbReference type="Proteomes" id="UP000255224">
    <property type="component" value="Unassembled WGS sequence"/>
</dbReference>
<dbReference type="EC" id="1.1.1.269" evidence="1"/>
<dbReference type="RefSeq" id="WP_394343261.1">
    <property type="nucleotide sequence ID" value="NZ_CP033920.1"/>
</dbReference>
<dbReference type="GO" id="GO:0050575">
    <property type="term" value="F:2-(S)-hydroxypropyl-CoM dehydrogenase activity"/>
    <property type="evidence" value="ECO:0007669"/>
    <property type="project" value="UniProtKB-EC"/>
</dbReference>
<dbReference type="InterPro" id="IPR002347">
    <property type="entry name" value="SDR_fam"/>
</dbReference>
<dbReference type="Pfam" id="PF13561">
    <property type="entry name" value="adh_short_C2"/>
    <property type="match status" value="1"/>
</dbReference>
<name>A0A376DQK9_CHRCU</name>
<reference evidence="1 2" key="1">
    <citation type="submission" date="2018-06" db="EMBL/GenBank/DDBJ databases">
        <authorList>
            <consortium name="Pathogen Informatics"/>
            <person name="Doyle S."/>
        </authorList>
    </citation>
    <scope>NUCLEOTIDE SEQUENCE [LARGE SCALE GENOMIC DNA]</scope>
    <source>
        <strain evidence="1 2">NCTC13533</strain>
    </source>
</reference>
<evidence type="ECO:0000313" key="1">
    <source>
        <dbReference type="EMBL" id="STC93845.1"/>
    </source>
</evidence>
<accession>A0A376DQK9</accession>
<gene>
    <name evidence="1" type="primary">xecE_1</name>
    <name evidence="1" type="ORF">NCTC13533_01066</name>
</gene>
<dbReference type="InterPro" id="IPR036291">
    <property type="entry name" value="NAD(P)-bd_dom_sf"/>
</dbReference>